<reference evidence="2 3" key="1">
    <citation type="submission" date="2014-08" db="EMBL/GenBank/DDBJ databases">
        <authorList>
            <person name="den Bakker H.C."/>
        </authorList>
    </citation>
    <scope>NUCLEOTIDE SEQUENCE [LARGE SCALE GENOMIC DNA]</scope>
    <source>
        <strain evidence="2 3">DSM 18334</strain>
    </source>
</reference>
<sequence>MSYTELLERKSEILKKTVENWISRENRDGLNLQEAHIYRNMLKELHQNEHELNGVRDEEVVKRRDSESTEKDDTFTAREPEAQTV</sequence>
<feature type="region of interest" description="Disordered" evidence="1">
    <location>
        <begin position="49"/>
        <end position="85"/>
    </location>
</feature>
<reference evidence="2 3" key="2">
    <citation type="submission" date="2014-10" db="EMBL/GenBank/DDBJ databases">
        <title>Comparative genomics of the Paenibacillus odorifer group.</title>
        <authorList>
            <person name="Tsai Y.-C."/>
            <person name="Martin N."/>
            <person name="Korlach J."/>
            <person name="Wiedmann M."/>
        </authorList>
    </citation>
    <scope>NUCLEOTIDE SEQUENCE [LARGE SCALE GENOMIC DNA]</scope>
    <source>
        <strain evidence="2 3">DSM 18334</strain>
    </source>
</reference>
<dbReference type="eggNOG" id="ENOG5034A20">
    <property type="taxonomic scope" value="Bacteria"/>
</dbReference>
<name>A0A098M5R3_9BACL</name>
<evidence type="ECO:0000313" key="3">
    <source>
        <dbReference type="Proteomes" id="UP000029734"/>
    </source>
</evidence>
<evidence type="ECO:0000313" key="2">
    <source>
        <dbReference type="EMBL" id="KGE16892.1"/>
    </source>
</evidence>
<keyword evidence="3" id="KW-1185">Reference proteome</keyword>
<accession>A0A098M5R3</accession>
<dbReference type="OrthoDB" id="2628989at2"/>
<proteinExistence type="predicted"/>
<dbReference type="RefSeq" id="WP_036655208.1">
    <property type="nucleotide sequence ID" value="NZ_JQCR01000003.1"/>
</dbReference>
<evidence type="ECO:0000256" key="1">
    <source>
        <dbReference type="SAM" id="MobiDB-lite"/>
    </source>
</evidence>
<dbReference type="EMBL" id="JQCR01000003">
    <property type="protein sequence ID" value="KGE16892.1"/>
    <property type="molecule type" value="Genomic_DNA"/>
</dbReference>
<dbReference type="AlphaFoldDB" id="A0A098M5R3"/>
<protein>
    <submittedName>
        <fullName evidence="2">Uncharacterized protein</fullName>
    </submittedName>
</protein>
<comment type="caution">
    <text evidence="2">The sequence shown here is derived from an EMBL/GenBank/DDBJ whole genome shotgun (WGS) entry which is preliminary data.</text>
</comment>
<organism evidence="2 3">
    <name type="scientific">Paenibacillus wynnii</name>
    <dbReference type="NCBI Taxonomy" id="268407"/>
    <lineage>
        <taxon>Bacteria</taxon>
        <taxon>Bacillati</taxon>
        <taxon>Bacillota</taxon>
        <taxon>Bacilli</taxon>
        <taxon>Bacillales</taxon>
        <taxon>Paenibacillaceae</taxon>
        <taxon>Paenibacillus</taxon>
    </lineage>
</organism>
<gene>
    <name evidence="2" type="ORF">PWYN_19645</name>
</gene>
<dbReference type="Proteomes" id="UP000029734">
    <property type="component" value="Unassembled WGS sequence"/>
</dbReference>